<sequence length="216" mass="25087">MVGINLNKIFITDYRKLPDLILFIQDKNLITKLQKLVDIEKEIIANLNDPKITEAKLDISKKLNLINLTNITFYEVKEIVQVSKELDSIVNSEMSNINRNLYNLNLEIGKDLEQQQKLIYMKLTNQKTLYDKFSNFLTSINLINDCIEISENKGEIESLYQLLNDNSKEILSSIYENKCISISDLGIDQKFSKYVSYWLNKKGIKATYIKDKICLS</sequence>
<name>A0A2U9IFL4_9CREN</name>
<accession>A0A2U9IFL4</accession>
<protein>
    <submittedName>
        <fullName evidence="1">Uncharacterized protein</fullName>
    </submittedName>
</protein>
<reference evidence="1 2" key="1">
    <citation type="submission" date="2018-05" db="EMBL/GenBank/DDBJ databases">
        <title>Complete Genome Sequences of Extremely Thermoacidophilic, Metal-Mobilizing Type-Strain Members of the Archaeal Family Sulfolobaceae: Acidianus brierleyi DSM-1651T, Acidianus sulfidivorans DSM-18786T, Metallosphaera hakonensis DSM-7519T, and Metallosphaera prunae DSM-10039T.</title>
        <authorList>
            <person name="Counts J.A."/>
            <person name="Kelly R.M."/>
        </authorList>
    </citation>
    <scope>NUCLEOTIDE SEQUENCE [LARGE SCALE GENOMIC DNA]</scope>
    <source>
        <strain evidence="1 2">DSM 1651</strain>
    </source>
</reference>
<dbReference type="EMBL" id="CP029289">
    <property type="protein sequence ID" value="AWR94838.1"/>
    <property type="molecule type" value="Genomic_DNA"/>
</dbReference>
<dbReference type="Proteomes" id="UP000248044">
    <property type="component" value="Chromosome"/>
</dbReference>
<proteinExistence type="predicted"/>
<keyword evidence="2" id="KW-1185">Reference proteome</keyword>
<gene>
    <name evidence="1" type="ORF">DFR85_09750</name>
</gene>
<dbReference type="AlphaFoldDB" id="A0A2U9IFL4"/>
<organism evidence="1 2">
    <name type="scientific">Acidianus brierleyi</name>
    <dbReference type="NCBI Taxonomy" id="41673"/>
    <lineage>
        <taxon>Archaea</taxon>
        <taxon>Thermoproteota</taxon>
        <taxon>Thermoprotei</taxon>
        <taxon>Sulfolobales</taxon>
        <taxon>Sulfolobaceae</taxon>
        <taxon>Acidianus</taxon>
    </lineage>
</organism>
<evidence type="ECO:0000313" key="2">
    <source>
        <dbReference type="Proteomes" id="UP000248044"/>
    </source>
</evidence>
<evidence type="ECO:0000313" key="1">
    <source>
        <dbReference type="EMBL" id="AWR94838.1"/>
    </source>
</evidence>